<dbReference type="Proteomes" id="UP001392437">
    <property type="component" value="Unassembled WGS sequence"/>
</dbReference>
<sequence>MSAAAKARVVEVARKYKDYLAEAGFVDIVEAKYKFIGNPWPRIERDKKLGMYIEIIGDGLGESVNAIVTQAQKDLRDRSIHF</sequence>
<dbReference type="EMBL" id="JAQQWP010000003">
    <property type="protein sequence ID" value="KAK8123798.1"/>
    <property type="molecule type" value="Genomic_DNA"/>
</dbReference>
<comment type="caution">
    <text evidence="1">The sequence shown here is derived from an EMBL/GenBank/DDBJ whole genome shotgun (WGS) entry which is preliminary data.</text>
</comment>
<organism evidence="1 2">
    <name type="scientific">Apiospora kogelbergensis</name>
    <dbReference type="NCBI Taxonomy" id="1337665"/>
    <lineage>
        <taxon>Eukaryota</taxon>
        <taxon>Fungi</taxon>
        <taxon>Dikarya</taxon>
        <taxon>Ascomycota</taxon>
        <taxon>Pezizomycotina</taxon>
        <taxon>Sordariomycetes</taxon>
        <taxon>Xylariomycetidae</taxon>
        <taxon>Amphisphaeriales</taxon>
        <taxon>Apiosporaceae</taxon>
        <taxon>Apiospora</taxon>
    </lineage>
</organism>
<evidence type="ECO:0000313" key="2">
    <source>
        <dbReference type="Proteomes" id="UP001392437"/>
    </source>
</evidence>
<name>A0AAW0R491_9PEZI</name>
<evidence type="ECO:0000313" key="1">
    <source>
        <dbReference type="EMBL" id="KAK8123798.1"/>
    </source>
</evidence>
<accession>A0AAW0R491</accession>
<gene>
    <name evidence="1" type="ORF">PG999_003716</name>
</gene>
<reference evidence="1 2" key="1">
    <citation type="submission" date="2023-01" db="EMBL/GenBank/DDBJ databases">
        <title>Analysis of 21 Apiospora genomes using comparative genomics revels a genus with tremendous synthesis potential of carbohydrate active enzymes and secondary metabolites.</title>
        <authorList>
            <person name="Sorensen T."/>
        </authorList>
    </citation>
    <scope>NUCLEOTIDE SEQUENCE [LARGE SCALE GENOMIC DNA]</scope>
    <source>
        <strain evidence="1 2">CBS 117206</strain>
    </source>
</reference>
<proteinExistence type="predicted"/>
<keyword evidence="2" id="KW-1185">Reference proteome</keyword>
<dbReference type="AlphaFoldDB" id="A0AAW0R491"/>
<protein>
    <submittedName>
        <fullName evidence="1">Uncharacterized protein</fullName>
    </submittedName>
</protein>